<evidence type="ECO:0000256" key="4">
    <source>
        <dbReference type="ARBA" id="ARBA00004752"/>
    </source>
</evidence>
<protein>
    <recommendedName>
        <fullName evidence="6 18">D-alanine--D-alanine ligase</fullName>
        <ecNumber evidence="6 18">6.3.2.4</ecNumber>
    </recommendedName>
    <alternativeName>
        <fullName evidence="18">D-Ala-D-Ala ligase</fullName>
    </alternativeName>
    <alternativeName>
        <fullName evidence="18">D-alanylalanine synthetase</fullName>
    </alternativeName>
</protein>
<dbReference type="InterPro" id="IPR005905">
    <property type="entry name" value="D_ala_D_ala"/>
</dbReference>
<evidence type="ECO:0000313" key="24">
    <source>
        <dbReference type="Proteomes" id="UP000321933"/>
    </source>
</evidence>
<dbReference type="InterPro" id="IPR016185">
    <property type="entry name" value="PreATP-grasp_dom_sf"/>
</dbReference>
<evidence type="ECO:0000256" key="11">
    <source>
        <dbReference type="ARBA" id="ARBA00022840"/>
    </source>
</evidence>
<organism evidence="23 24">
    <name type="scientific">Parahaliea aestuarii</name>
    <dbReference type="NCBI Taxonomy" id="1852021"/>
    <lineage>
        <taxon>Bacteria</taxon>
        <taxon>Pseudomonadati</taxon>
        <taxon>Pseudomonadota</taxon>
        <taxon>Gammaproteobacteria</taxon>
        <taxon>Cellvibrionales</taxon>
        <taxon>Halieaceae</taxon>
        <taxon>Parahaliea</taxon>
    </lineage>
</organism>
<feature type="binding site" evidence="20">
    <location>
        <position position="267"/>
    </location>
    <ligand>
        <name>Mg(2+)</name>
        <dbReference type="ChEBI" id="CHEBI:18420"/>
        <label>1</label>
    </ligand>
</feature>
<dbReference type="Gene3D" id="3.30.1490.20">
    <property type="entry name" value="ATP-grasp fold, A domain"/>
    <property type="match status" value="1"/>
</dbReference>
<dbReference type="SUPFAM" id="SSF56059">
    <property type="entry name" value="Glutathione synthetase ATP-binding domain-like"/>
    <property type="match status" value="1"/>
</dbReference>
<feature type="active site" evidence="19">
    <location>
        <position position="21"/>
    </location>
</feature>
<dbReference type="NCBIfam" id="NF002378">
    <property type="entry name" value="PRK01372.1"/>
    <property type="match status" value="1"/>
</dbReference>
<evidence type="ECO:0000256" key="15">
    <source>
        <dbReference type="ARBA" id="ARBA00023211"/>
    </source>
</evidence>
<dbReference type="UniPathway" id="UPA00219"/>
<feature type="binding site" evidence="20">
    <location>
        <position position="269"/>
    </location>
    <ligand>
        <name>Mg(2+)</name>
        <dbReference type="ChEBI" id="CHEBI:18420"/>
        <label>2</label>
    </ligand>
</feature>
<proteinExistence type="inferred from homology"/>
<dbReference type="Gene3D" id="3.30.470.20">
    <property type="entry name" value="ATP-grasp fold, B domain"/>
    <property type="match status" value="1"/>
</dbReference>
<keyword evidence="14 18" id="KW-0573">Peptidoglycan synthesis</keyword>
<evidence type="ECO:0000256" key="13">
    <source>
        <dbReference type="ARBA" id="ARBA00022960"/>
    </source>
</evidence>
<dbReference type="SUPFAM" id="SSF52440">
    <property type="entry name" value="PreATP-grasp domain"/>
    <property type="match status" value="1"/>
</dbReference>
<evidence type="ECO:0000256" key="9">
    <source>
        <dbReference type="ARBA" id="ARBA00022723"/>
    </source>
</evidence>
<dbReference type="Pfam" id="PF01820">
    <property type="entry name" value="Dala_Dala_lig_N"/>
    <property type="match status" value="1"/>
</dbReference>
<keyword evidence="12 20" id="KW-0460">Magnesium</keyword>
<keyword evidence="9 20" id="KW-0479">Metal-binding</keyword>
<dbReference type="RefSeq" id="WP_148062785.1">
    <property type="nucleotide sequence ID" value="NZ_VRYZ01000001.1"/>
</dbReference>
<dbReference type="InterPro" id="IPR011761">
    <property type="entry name" value="ATP-grasp"/>
</dbReference>
<comment type="caution">
    <text evidence="23">The sequence shown here is derived from an EMBL/GenBank/DDBJ whole genome shotgun (WGS) entry which is preliminary data.</text>
</comment>
<name>A0A5C9A4J8_9GAMM</name>
<keyword evidence="24" id="KW-1185">Reference proteome</keyword>
<keyword evidence="13 18" id="KW-0133">Cell shape</keyword>
<evidence type="ECO:0000256" key="12">
    <source>
        <dbReference type="ARBA" id="ARBA00022842"/>
    </source>
</evidence>
<evidence type="ECO:0000256" key="6">
    <source>
        <dbReference type="ARBA" id="ARBA00012216"/>
    </source>
</evidence>
<dbReference type="Gene3D" id="3.40.50.20">
    <property type="match status" value="1"/>
</dbReference>
<feature type="domain" description="ATP-grasp" evidence="22">
    <location>
        <begin position="106"/>
        <end position="300"/>
    </location>
</feature>
<evidence type="ECO:0000256" key="5">
    <source>
        <dbReference type="ARBA" id="ARBA00010871"/>
    </source>
</evidence>
<dbReference type="NCBIfam" id="TIGR01205">
    <property type="entry name" value="D_ala_D_alaTIGR"/>
    <property type="match status" value="1"/>
</dbReference>
<evidence type="ECO:0000256" key="18">
    <source>
        <dbReference type="HAMAP-Rule" id="MF_00047"/>
    </source>
</evidence>
<evidence type="ECO:0000313" key="23">
    <source>
        <dbReference type="EMBL" id="TXS94944.1"/>
    </source>
</evidence>
<dbReference type="EMBL" id="VRYZ01000001">
    <property type="protein sequence ID" value="TXS94944.1"/>
    <property type="molecule type" value="Genomic_DNA"/>
</dbReference>
<dbReference type="PROSITE" id="PS50975">
    <property type="entry name" value="ATP_GRASP"/>
    <property type="match status" value="1"/>
</dbReference>
<dbReference type="PROSITE" id="PS00843">
    <property type="entry name" value="DALA_DALA_LIGASE_1"/>
    <property type="match status" value="1"/>
</dbReference>
<dbReference type="Pfam" id="PF07478">
    <property type="entry name" value="Dala_Dala_lig_C"/>
    <property type="match status" value="1"/>
</dbReference>
<reference evidence="23 24" key="1">
    <citation type="submission" date="2019-08" db="EMBL/GenBank/DDBJ databases">
        <title>Parahaliea maris sp. nov., isolated from the surface seawater.</title>
        <authorList>
            <person name="Liu Y."/>
        </authorList>
    </citation>
    <scope>NUCLEOTIDE SEQUENCE [LARGE SCALE GENOMIC DNA]</scope>
    <source>
        <strain evidence="23 24">S2-26</strain>
    </source>
</reference>
<dbReference type="InterPro" id="IPR011095">
    <property type="entry name" value="Dala_Dala_lig_C"/>
</dbReference>
<dbReference type="InterPro" id="IPR013815">
    <property type="entry name" value="ATP_grasp_subdomain_1"/>
</dbReference>
<dbReference type="InterPro" id="IPR011127">
    <property type="entry name" value="Dala_Dala_lig_N"/>
</dbReference>
<comment type="pathway">
    <text evidence="4 18">Cell wall biogenesis; peptidoglycan biosynthesis.</text>
</comment>
<dbReference type="OrthoDB" id="9813261at2"/>
<dbReference type="PIRSF" id="PIRSF039102">
    <property type="entry name" value="Ddl/VanB"/>
    <property type="match status" value="1"/>
</dbReference>
<feature type="binding site" evidence="20">
    <location>
        <position position="267"/>
    </location>
    <ligand>
        <name>Mg(2+)</name>
        <dbReference type="ChEBI" id="CHEBI:18420"/>
        <label>2</label>
    </ligand>
</feature>
<evidence type="ECO:0000256" key="14">
    <source>
        <dbReference type="ARBA" id="ARBA00022984"/>
    </source>
</evidence>
<dbReference type="GO" id="GO:0005829">
    <property type="term" value="C:cytosol"/>
    <property type="evidence" value="ECO:0007669"/>
    <property type="project" value="TreeGrafter"/>
</dbReference>
<evidence type="ECO:0000256" key="3">
    <source>
        <dbReference type="ARBA" id="ARBA00004496"/>
    </source>
</evidence>
<evidence type="ECO:0000256" key="10">
    <source>
        <dbReference type="ARBA" id="ARBA00022741"/>
    </source>
</evidence>
<evidence type="ECO:0000256" key="17">
    <source>
        <dbReference type="ARBA" id="ARBA00047614"/>
    </source>
</evidence>
<feature type="active site" evidence="19">
    <location>
        <position position="278"/>
    </location>
</feature>
<comment type="cofactor">
    <cofactor evidence="1">
        <name>Mn(2+)</name>
        <dbReference type="ChEBI" id="CHEBI:29035"/>
    </cofactor>
</comment>
<dbReference type="GO" id="GO:0046872">
    <property type="term" value="F:metal ion binding"/>
    <property type="evidence" value="ECO:0007669"/>
    <property type="project" value="UniProtKB-KW"/>
</dbReference>
<dbReference type="GO" id="GO:0071555">
    <property type="term" value="P:cell wall organization"/>
    <property type="evidence" value="ECO:0007669"/>
    <property type="project" value="UniProtKB-KW"/>
</dbReference>
<accession>A0A5C9A4J8</accession>
<dbReference type="EC" id="6.3.2.4" evidence="6 18"/>
<keyword evidence="10 21" id="KW-0547">Nucleotide-binding</keyword>
<evidence type="ECO:0000259" key="22">
    <source>
        <dbReference type="PROSITE" id="PS50975"/>
    </source>
</evidence>
<keyword evidence="15 20" id="KW-0464">Manganese</keyword>
<dbReference type="GO" id="GO:0005524">
    <property type="term" value="F:ATP binding"/>
    <property type="evidence" value="ECO:0007669"/>
    <property type="project" value="UniProtKB-UniRule"/>
</dbReference>
<dbReference type="GO" id="GO:0008716">
    <property type="term" value="F:D-alanine-D-alanine ligase activity"/>
    <property type="evidence" value="ECO:0007669"/>
    <property type="project" value="UniProtKB-UniRule"/>
</dbReference>
<dbReference type="HAMAP" id="MF_00047">
    <property type="entry name" value="Dala_Dala_lig"/>
    <property type="match status" value="1"/>
</dbReference>
<dbReference type="Proteomes" id="UP000321933">
    <property type="component" value="Unassembled WGS sequence"/>
</dbReference>
<evidence type="ECO:0000256" key="7">
    <source>
        <dbReference type="ARBA" id="ARBA00022490"/>
    </source>
</evidence>
<comment type="catalytic activity">
    <reaction evidence="17 18">
        <text>2 D-alanine + ATP = D-alanyl-D-alanine + ADP + phosphate + H(+)</text>
        <dbReference type="Rhea" id="RHEA:11224"/>
        <dbReference type="ChEBI" id="CHEBI:15378"/>
        <dbReference type="ChEBI" id="CHEBI:30616"/>
        <dbReference type="ChEBI" id="CHEBI:43474"/>
        <dbReference type="ChEBI" id="CHEBI:57416"/>
        <dbReference type="ChEBI" id="CHEBI:57822"/>
        <dbReference type="ChEBI" id="CHEBI:456216"/>
        <dbReference type="EC" id="6.3.2.4"/>
    </reaction>
</comment>
<dbReference type="PROSITE" id="PS00844">
    <property type="entry name" value="DALA_DALA_LIGASE_2"/>
    <property type="match status" value="1"/>
</dbReference>
<evidence type="ECO:0000256" key="8">
    <source>
        <dbReference type="ARBA" id="ARBA00022598"/>
    </source>
</evidence>
<comment type="cofactor">
    <cofactor evidence="20">
        <name>Mg(2+)</name>
        <dbReference type="ChEBI" id="CHEBI:18420"/>
    </cofactor>
    <cofactor evidence="20">
        <name>Mn(2+)</name>
        <dbReference type="ChEBI" id="CHEBI:29035"/>
    </cofactor>
    <text evidence="20">Binds 2 magnesium or manganese ions per subunit.</text>
</comment>
<gene>
    <name evidence="18" type="primary">ddl</name>
    <name evidence="23" type="ORF">FVW59_03320</name>
</gene>
<feature type="binding site" evidence="20">
    <location>
        <position position="254"/>
    </location>
    <ligand>
        <name>Mg(2+)</name>
        <dbReference type="ChEBI" id="CHEBI:18420"/>
        <label>1</label>
    </ligand>
</feature>
<evidence type="ECO:0000256" key="1">
    <source>
        <dbReference type="ARBA" id="ARBA00001936"/>
    </source>
</evidence>
<dbReference type="InterPro" id="IPR000291">
    <property type="entry name" value="D-Ala_lig_Van_CS"/>
</dbReference>
<dbReference type="FunFam" id="3.30.470.20:FF:000008">
    <property type="entry name" value="D-alanine--D-alanine ligase"/>
    <property type="match status" value="1"/>
</dbReference>
<evidence type="ECO:0000256" key="21">
    <source>
        <dbReference type="PROSITE-ProRule" id="PRU00409"/>
    </source>
</evidence>
<keyword evidence="8 18" id="KW-0436">Ligase</keyword>
<dbReference type="GO" id="GO:0009252">
    <property type="term" value="P:peptidoglycan biosynthetic process"/>
    <property type="evidence" value="ECO:0007669"/>
    <property type="project" value="UniProtKB-UniRule"/>
</dbReference>
<keyword evidence="16 18" id="KW-0961">Cell wall biogenesis/degradation</keyword>
<feature type="active site" evidence="19">
    <location>
        <position position="147"/>
    </location>
</feature>
<comment type="subcellular location">
    <subcellularLocation>
        <location evidence="3 18">Cytoplasm</location>
    </subcellularLocation>
</comment>
<sequence>MSWEQIIRKPVAVLQGGTSAEREVSLNSGATVIAALQGLGCEVRPVDPADADWIAKLQDVGSVFNALHGPGGEDGVMQGALTALGLPYTGSGVLGSAIAMDKQRSKQLWQGIGIPTGGFELLAADTDWQGVIDRLGKVFVKPACEGSSIGMAPASNAAELQAAWQAAAAYGDAVLAEKFIDGPEYTVSILGDAALPSIRMETDNTFYDYEAKYLSDDTRYHCPSGLSDADEAEVAAIALAAFRSLGCAVWGRVDLMRDADGRFYVLEVNTIPGMTSHSLVPMAARVAGLDIQALVKRILELSWAERTGGEVIP</sequence>
<evidence type="ECO:0000256" key="16">
    <source>
        <dbReference type="ARBA" id="ARBA00023316"/>
    </source>
</evidence>
<keyword evidence="11 21" id="KW-0067">ATP-binding</keyword>
<comment type="similarity">
    <text evidence="5 18">Belongs to the D-alanine--D-alanine ligase family.</text>
</comment>
<evidence type="ECO:0000256" key="2">
    <source>
        <dbReference type="ARBA" id="ARBA00003921"/>
    </source>
</evidence>
<evidence type="ECO:0000256" key="20">
    <source>
        <dbReference type="PIRSR" id="PIRSR039102-3"/>
    </source>
</evidence>
<keyword evidence="7 18" id="KW-0963">Cytoplasm</keyword>
<comment type="function">
    <text evidence="2 18">Cell wall formation.</text>
</comment>
<dbReference type="GO" id="GO:0008360">
    <property type="term" value="P:regulation of cell shape"/>
    <property type="evidence" value="ECO:0007669"/>
    <property type="project" value="UniProtKB-KW"/>
</dbReference>
<dbReference type="PANTHER" id="PTHR23132:SF23">
    <property type="entry name" value="D-ALANINE--D-ALANINE LIGASE B"/>
    <property type="match status" value="1"/>
</dbReference>
<evidence type="ECO:0000256" key="19">
    <source>
        <dbReference type="PIRSR" id="PIRSR039102-1"/>
    </source>
</evidence>
<dbReference type="PANTHER" id="PTHR23132">
    <property type="entry name" value="D-ALANINE--D-ALANINE LIGASE"/>
    <property type="match status" value="1"/>
</dbReference>
<dbReference type="AlphaFoldDB" id="A0A5C9A4J8"/>